<dbReference type="AlphaFoldDB" id="A0AA38UJN2"/>
<evidence type="ECO:0000313" key="3">
    <source>
        <dbReference type="EMBL" id="KAJ3844242.1"/>
    </source>
</evidence>
<proteinExistence type="predicted"/>
<comment type="caution">
    <text evidence="3">The sequence shown here is derived from an EMBL/GenBank/DDBJ whole genome shotgun (WGS) entry which is preliminary data.</text>
</comment>
<sequence>MRFSIAYLAIAILALRSTVTSMPTPVDSATLDKDHFIQMHTLHALSAMNMMNTKDGSPAKINQHLTQEVIDLLKSLPPQKLKIRFKEAPFFPKHISWKVQEAHERVKKLLTQVLGHEPDLDFDPEHEYSYGEVTEGVQEPLHYTVIVAPDKEFRVASSFFPENGHPVVIMQPVDAEHSDYPSFYDMLAQRQLLRDAARSGPGRAQGESSSRSK</sequence>
<protein>
    <submittedName>
        <fullName evidence="3">Uncharacterized protein</fullName>
    </submittedName>
</protein>
<feature type="region of interest" description="Disordered" evidence="1">
    <location>
        <begin position="194"/>
        <end position="213"/>
    </location>
</feature>
<feature type="chain" id="PRO_5041362555" evidence="2">
    <location>
        <begin position="22"/>
        <end position="213"/>
    </location>
</feature>
<dbReference type="Proteomes" id="UP001163846">
    <property type="component" value="Unassembled WGS sequence"/>
</dbReference>
<evidence type="ECO:0000313" key="4">
    <source>
        <dbReference type="Proteomes" id="UP001163846"/>
    </source>
</evidence>
<reference evidence="3" key="1">
    <citation type="submission" date="2022-08" db="EMBL/GenBank/DDBJ databases">
        <authorList>
            <consortium name="DOE Joint Genome Institute"/>
            <person name="Min B."/>
            <person name="Riley R."/>
            <person name="Sierra-Patev S."/>
            <person name="Naranjo-Ortiz M."/>
            <person name="Looney B."/>
            <person name="Konkel Z."/>
            <person name="Slot J.C."/>
            <person name="Sakamoto Y."/>
            <person name="Steenwyk J.L."/>
            <person name="Rokas A."/>
            <person name="Carro J."/>
            <person name="Camarero S."/>
            <person name="Ferreira P."/>
            <person name="Molpeceres G."/>
            <person name="Ruiz-Duenas F.J."/>
            <person name="Serrano A."/>
            <person name="Henrissat B."/>
            <person name="Drula E."/>
            <person name="Hughes K.W."/>
            <person name="Mata J.L."/>
            <person name="Ishikawa N.K."/>
            <person name="Vargas-Isla R."/>
            <person name="Ushijima S."/>
            <person name="Smith C.A."/>
            <person name="Ahrendt S."/>
            <person name="Andreopoulos W."/>
            <person name="He G."/>
            <person name="Labutti K."/>
            <person name="Lipzen A."/>
            <person name="Ng V."/>
            <person name="Sandor L."/>
            <person name="Barry K."/>
            <person name="Martinez A.T."/>
            <person name="Xiao Y."/>
            <person name="Gibbons J.G."/>
            <person name="Terashima K."/>
            <person name="Hibbett D.S."/>
            <person name="Grigoriev I.V."/>
        </authorList>
    </citation>
    <scope>NUCLEOTIDE SEQUENCE</scope>
    <source>
        <strain evidence="3">TFB9207</strain>
    </source>
</reference>
<evidence type="ECO:0000256" key="1">
    <source>
        <dbReference type="SAM" id="MobiDB-lite"/>
    </source>
</evidence>
<evidence type="ECO:0000256" key="2">
    <source>
        <dbReference type="SAM" id="SignalP"/>
    </source>
</evidence>
<keyword evidence="4" id="KW-1185">Reference proteome</keyword>
<gene>
    <name evidence="3" type="ORF">F5878DRAFT_602488</name>
</gene>
<name>A0AA38UJN2_9AGAR</name>
<feature type="signal peptide" evidence="2">
    <location>
        <begin position="1"/>
        <end position="21"/>
    </location>
</feature>
<keyword evidence="2" id="KW-0732">Signal</keyword>
<organism evidence="3 4">
    <name type="scientific">Lentinula raphanica</name>
    <dbReference type="NCBI Taxonomy" id="153919"/>
    <lineage>
        <taxon>Eukaryota</taxon>
        <taxon>Fungi</taxon>
        <taxon>Dikarya</taxon>
        <taxon>Basidiomycota</taxon>
        <taxon>Agaricomycotina</taxon>
        <taxon>Agaricomycetes</taxon>
        <taxon>Agaricomycetidae</taxon>
        <taxon>Agaricales</taxon>
        <taxon>Marasmiineae</taxon>
        <taxon>Omphalotaceae</taxon>
        <taxon>Lentinula</taxon>
    </lineage>
</organism>
<accession>A0AA38UJN2</accession>
<dbReference type="EMBL" id="MU805957">
    <property type="protein sequence ID" value="KAJ3844242.1"/>
    <property type="molecule type" value="Genomic_DNA"/>
</dbReference>